<gene>
    <name evidence="2" type="ORF">V6255_17540</name>
</gene>
<evidence type="ECO:0000256" key="1">
    <source>
        <dbReference type="SAM" id="SignalP"/>
    </source>
</evidence>
<keyword evidence="3" id="KW-1185">Reference proteome</keyword>
<feature type="chain" id="PRO_5047496591" evidence="1">
    <location>
        <begin position="19"/>
        <end position="48"/>
    </location>
</feature>
<comment type="caution">
    <text evidence="2">The sequence shown here is derived from an EMBL/GenBank/DDBJ whole genome shotgun (WGS) entry which is preliminary data.</text>
</comment>
<sequence>MKLSFVLLSLMVAFPLFAQIKKSHENQLAQPSNKFFSLKEIKMQIAKS</sequence>
<reference evidence="2 3" key="1">
    <citation type="submission" date="2024-02" db="EMBL/GenBank/DDBJ databases">
        <title>Bacteria isolated from the canopy kelp, Nereocystis luetkeana.</title>
        <authorList>
            <person name="Pfister C.A."/>
            <person name="Younker I.T."/>
            <person name="Light S.H."/>
        </authorList>
    </citation>
    <scope>NUCLEOTIDE SEQUENCE [LARGE SCALE GENOMIC DNA]</scope>
    <source>
        <strain evidence="2 3">TI.2.07</strain>
    </source>
</reference>
<dbReference type="Proteomes" id="UP001366060">
    <property type="component" value="Unassembled WGS sequence"/>
</dbReference>
<name>A0ABU9HH56_9GAMM</name>
<accession>A0ABU9HH56</accession>
<proteinExistence type="predicted"/>
<evidence type="ECO:0000313" key="3">
    <source>
        <dbReference type="Proteomes" id="UP001366060"/>
    </source>
</evidence>
<organism evidence="2 3">
    <name type="scientific">Psychromonas arctica</name>
    <dbReference type="NCBI Taxonomy" id="168275"/>
    <lineage>
        <taxon>Bacteria</taxon>
        <taxon>Pseudomonadati</taxon>
        <taxon>Pseudomonadota</taxon>
        <taxon>Gammaproteobacteria</taxon>
        <taxon>Alteromonadales</taxon>
        <taxon>Psychromonadaceae</taxon>
        <taxon>Psychromonas</taxon>
    </lineage>
</organism>
<feature type="signal peptide" evidence="1">
    <location>
        <begin position="1"/>
        <end position="18"/>
    </location>
</feature>
<evidence type="ECO:0000313" key="2">
    <source>
        <dbReference type="EMBL" id="MEL0660937.1"/>
    </source>
</evidence>
<dbReference type="EMBL" id="JBAKBA010000070">
    <property type="protein sequence ID" value="MEL0660937.1"/>
    <property type="molecule type" value="Genomic_DNA"/>
</dbReference>
<keyword evidence="1" id="KW-0732">Signal</keyword>
<dbReference type="RefSeq" id="WP_341629300.1">
    <property type="nucleotide sequence ID" value="NZ_JBAKBA010000070.1"/>
</dbReference>
<protein>
    <submittedName>
        <fullName evidence="2">Uncharacterized protein</fullName>
    </submittedName>
</protein>